<name>A0A1I8FP13_9PLAT</name>
<proteinExistence type="predicted"/>
<evidence type="ECO:0000313" key="4">
    <source>
        <dbReference type="WBParaSite" id="maker-unitig_42078-snap-gene-0.3-mRNA-1"/>
    </source>
</evidence>
<feature type="compositionally biased region" description="Low complexity" evidence="2">
    <location>
        <begin position="26"/>
        <end position="35"/>
    </location>
</feature>
<dbReference type="PANTHER" id="PTHR18863:SF6">
    <property type="entry name" value="COILED-COIL DOMAIN-CONTAINING PROTEIN 170"/>
    <property type="match status" value="1"/>
</dbReference>
<evidence type="ECO:0000256" key="2">
    <source>
        <dbReference type="SAM" id="MobiDB-lite"/>
    </source>
</evidence>
<protein>
    <submittedName>
        <fullName evidence="4">ANK_REP_REGION domain-containing protein</fullName>
    </submittedName>
</protein>
<dbReference type="Proteomes" id="UP000095280">
    <property type="component" value="Unplaced"/>
</dbReference>
<feature type="compositionally biased region" description="Basic and acidic residues" evidence="2">
    <location>
        <begin position="1"/>
        <end position="25"/>
    </location>
</feature>
<organism evidence="3 4">
    <name type="scientific">Macrostomum lignano</name>
    <dbReference type="NCBI Taxonomy" id="282301"/>
    <lineage>
        <taxon>Eukaryota</taxon>
        <taxon>Metazoa</taxon>
        <taxon>Spiralia</taxon>
        <taxon>Lophotrochozoa</taxon>
        <taxon>Platyhelminthes</taxon>
        <taxon>Rhabditophora</taxon>
        <taxon>Macrostomorpha</taxon>
        <taxon>Macrostomida</taxon>
        <taxon>Macrostomidae</taxon>
        <taxon>Macrostomum</taxon>
    </lineage>
</organism>
<dbReference type="PANTHER" id="PTHR18863">
    <property type="entry name" value="TSEC-2-RELATED"/>
    <property type="match status" value="1"/>
</dbReference>
<dbReference type="WBParaSite" id="maker-unitig_42078-snap-gene-0.3-mRNA-1">
    <property type="protein sequence ID" value="maker-unitig_42078-snap-gene-0.3-mRNA-1"/>
    <property type="gene ID" value="maker-unitig_42078-snap-gene-0.3"/>
</dbReference>
<feature type="region of interest" description="Disordered" evidence="2">
    <location>
        <begin position="1"/>
        <end position="35"/>
    </location>
</feature>
<feature type="region of interest" description="Disordered" evidence="2">
    <location>
        <begin position="216"/>
        <end position="247"/>
    </location>
</feature>
<keyword evidence="1" id="KW-0175">Coiled coil</keyword>
<evidence type="ECO:0000256" key="1">
    <source>
        <dbReference type="SAM" id="Coils"/>
    </source>
</evidence>
<feature type="region of interest" description="Disordered" evidence="2">
    <location>
        <begin position="57"/>
        <end position="77"/>
    </location>
</feature>
<keyword evidence="3" id="KW-1185">Reference proteome</keyword>
<feature type="coiled-coil region" evidence="1">
    <location>
        <begin position="79"/>
        <end position="127"/>
    </location>
</feature>
<dbReference type="AlphaFoldDB" id="A0A1I8FP13"/>
<accession>A0A1I8FP13</accession>
<sequence length="499" mass="54551">LETVKADVSEKEAQLSKLDCEKREAAPTAPRPSASSWRAFVDSLATMLGTAYNRVPSTEEAGEGAPAAGRRPQNHSAAMAGLERRVKTVTGQLEQQLEANRKREERGVAAEGEAKELRDKLRAVEAQLAAGDVIRESLRGDKRLGQALSMEASAIDVGYDVLGERPGGSGPSSWFAGRRLLRLRQRRWPPQAECDSSLKEQLESKDLHLELMRGRLAQAGRQRRRRAPPAESPTWSGRGRGKRRRRLEKAHRMLEDARREADENLRAAAERFGECAQPAASAQTGTSTGWRRRWKPKLVAGAPEAGPAHAPALKTSWPNAGATRRERCAAWSQRSCGWARQELDVGRGRGSAGWSELTRVECPRSYWRLRLPALIASDLGQAASSWLWQPAARQAADSRFINQQPQFQQHLTAASKLHCRDRWKPGRLSEVLRCGGGAAVTGGGGCELATAEAAAGVGQASWRQRRGGAALPVVPDTGATKLIKLHSTSKEYGCFDRPI</sequence>
<dbReference type="InterPro" id="IPR039139">
    <property type="entry name" value="CCDC170-like"/>
</dbReference>
<reference evidence="4" key="1">
    <citation type="submission" date="2016-11" db="UniProtKB">
        <authorList>
            <consortium name="WormBaseParasite"/>
        </authorList>
    </citation>
    <scope>IDENTIFICATION</scope>
</reference>
<evidence type="ECO:0000313" key="3">
    <source>
        <dbReference type="Proteomes" id="UP000095280"/>
    </source>
</evidence>